<feature type="region of interest" description="Disordered" evidence="1">
    <location>
        <begin position="66"/>
        <end position="197"/>
    </location>
</feature>
<keyword evidence="2" id="KW-0472">Membrane</keyword>
<keyword evidence="2" id="KW-1133">Transmembrane helix</keyword>
<feature type="transmembrane region" description="Helical" evidence="2">
    <location>
        <begin position="38"/>
        <end position="56"/>
    </location>
</feature>
<dbReference type="Proteomes" id="UP001596012">
    <property type="component" value="Unassembled WGS sequence"/>
</dbReference>
<name>A0ABV8YJR0_9ACTN</name>
<feature type="compositionally biased region" description="Low complexity" evidence="1">
    <location>
        <begin position="90"/>
        <end position="104"/>
    </location>
</feature>
<reference evidence="4" key="1">
    <citation type="journal article" date="2019" name="Int. J. Syst. Evol. Microbiol.">
        <title>The Global Catalogue of Microorganisms (GCM) 10K type strain sequencing project: providing services to taxonomists for standard genome sequencing and annotation.</title>
        <authorList>
            <consortium name="The Broad Institute Genomics Platform"/>
            <consortium name="The Broad Institute Genome Sequencing Center for Infectious Disease"/>
            <person name="Wu L."/>
            <person name="Ma J."/>
        </authorList>
    </citation>
    <scope>NUCLEOTIDE SEQUENCE [LARGE SCALE GENOMIC DNA]</scope>
    <source>
        <strain evidence="4">DT43</strain>
    </source>
</reference>
<keyword evidence="2" id="KW-0812">Transmembrane</keyword>
<gene>
    <name evidence="3" type="ORF">ACFPH6_13435</name>
</gene>
<accession>A0ABV8YJR0</accession>
<feature type="compositionally biased region" description="Polar residues" evidence="1">
    <location>
        <begin position="172"/>
        <end position="184"/>
    </location>
</feature>
<evidence type="ECO:0000313" key="4">
    <source>
        <dbReference type="Proteomes" id="UP001596012"/>
    </source>
</evidence>
<sequence length="197" mass="20734">MSGVVCLAAGMVNMIPWPGSKVRAMAALKLGSSEVFNPVLPTMGFGIAWALVASYLRCRQARNRLGALSPRGPATDVREGEVEWNDRETAASTAAVAAAAAESSRQVSHSHDGRRAGAAGRPVPPGDGPGPVRVPPLVNHPTWEQQQALLDEHAKSSHRTCRSSLERAARSGSPSRATGSTHRGTWSGCPTDREEGP</sequence>
<evidence type="ECO:0000313" key="3">
    <source>
        <dbReference type="EMBL" id="MFC4465523.1"/>
    </source>
</evidence>
<evidence type="ECO:0000256" key="2">
    <source>
        <dbReference type="SAM" id="Phobius"/>
    </source>
</evidence>
<dbReference type="RefSeq" id="WP_386341558.1">
    <property type="nucleotide sequence ID" value="NZ_JBHSFG010000020.1"/>
</dbReference>
<protein>
    <submittedName>
        <fullName evidence="3">Uncharacterized protein</fullName>
    </submittedName>
</protein>
<dbReference type="EMBL" id="JBHSFG010000020">
    <property type="protein sequence ID" value="MFC4465523.1"/>
    <property type="molecule type" value="Genomic_DNA"/>
</dbReference>
<organism evidence="3 4">
    <name type="scientific">Streptomyces xiangluensis</name>
    <dbReference type="NCBI Taxonomy" id="2665720"/>
    <lineage>
        <taxon>Bacteria</taxon>
        <taxon>Bacillati</taxon>
        <taxon>Actinomycetota</taxon>
        <taxon>Actinomycetes</taxon>
        <taxon>Kitasatosporales</taxon>
        <taxon>Streptomycetaceae</taxon>
        <taxon>Streptomyces</taxon>
    </lineage>
</organism>
<keyword evidence="4" id="KW-1185">Reference proteome</keyword>
<feature type="compositionally biased region" description="Pro residues" evidence="1">
    <location>
        <begin position="122"/>
        <end position="134"/>
    </location>
</feature>
<comment type="caution">
    <text evidence="3">The sequence shown here is derived from an EMBL/GenBank/DDBJ whole genome shotgun (WGS) entry which is preliminary data.</text>
</comment>
<feature type="compositionally biased region" description="Basic and acidic residues" evidence="1">
    <location>
        <begin position="76"/>
        <end position="89"/>
    </location>
</feature>
<proteinExistence type="predicted"/>
<evidence type="ECO:0000256" key="1">
    <source>
        <dbReference type="SAM" id="MobiDB-lite"/>
    </source>
</evidence>